<dbReference type="Pfam" id="PF02446">
    <property type="entry name" value="Glyco_hydro_77"/>
    <property type="match status" value="1"/>
</dbReference>
<keyword evidence="5" id="KW-0328">Glycosyltransferase</keyword>
<keyword evidence="6" id="KW-0808">Transferase</keyword>
<keyword evidence="7" id="KW-0119">Carbohydrate metabolism</keyword>
<sequence length="122" mass="13996">MEYSAISLRSPRASVVYTGPHDTDTCQGWFDTASQEEKEDYFRYLGRRADRDVAWEFIRMAEISVADTAILQLQDVLGLGKEARMNTPGGTGGNWLWRYRPENLTRQLSARLAEITKVYDRS</sequence>
<protein>
    <recommendedName>
        <fullName evidence="4">4-alpha-glucanotransferase</fullName>
        <ecNumber evidence="3">2.4.1.25</ecNumber>
    </recommendedName>
    <alternativeName>
        <fullName evidence="8">Amylomaltase</fullName>
    </alternativeName>
    <alternativeName>
        <fullName evidence="9">Disproportionating enzyme</fullName>
    </alternativeName>
</protein>
<dbReference type="PANTHER" id="PTHR32438">
    <property type="entry name" value="4-ALPHA-GLUCANOTRANSFERASE DPE1, CHLOROPLASTIC/AMYLOPLASTIC"/>
    <property type="match status" value="1"/>
</dbReference>
<dbReference type="GO" id="GO:0005975">
    <property type="term" value="P:carbohydrate metabolic process"/>
    <property type="evidence" value="ECO:0007669"/>
    <property type="project" value="InterPro"/>
</dbReference>
<dbReference type="Gene3D" id="3.20.20.80">
    <property type="entry name" value="Glycosidases"/>
    <property type="match status" value="1"/>
</dbReference>
<evidence type="ECO:0000313" key="11">
    <source>
        <dbReference type="Proteomes" id="UP000636888"/>
    </source>
</evidence>
<name>A0A8J7M537_9BACT</name>
<gene>
    <name evidence="10" type="ORF">JFN93_25255</name>
</gene>
<organism evidence="10 11">
    <name type="scientific">Geomesophilobacter sediminis</name>
    <dbReference type="NCBI Taxonomy" id="2798584"/>
    <lineage>
        <taxon>Bacteria</taxon>
        <taxon>Pseudomonadati</taxon>
        <taxon>Thermodesulfobacteriota</taxon>
        <taxon>Desulfuromonadia</taxon>
        <taxon>Geobacterales</taxon>
        <taxon>Geobacteraceae</taxon>
        <taxon>Geomesophilobacter</taxon>
    </lineage>
</organism>
<dbReference type="SUPFAM" id="SSF51445">
    <property type="entry name" value="(Trans)glycosidases"/>
    <property type="match status" value="1"/>
</dbReference>
<evidence type="ECO:0000256" key="5">
    <source>
        <dbReference type="ARBA" id="ARBA00022676"/>
    </source>
</evidence>
<dbReference type="RefSeq" id="WP_199387167.1">
    <property type="nucleotide sequence ID" value="NZ_JAEMHM010000046.1"/>
</dbReference>
<evidence type="ECO:0000313" key="10">
    <source>
        <dbReference type="EMBL" id="MBJ6728028.1"/>
    </source>
</evidence>
<proteinExistence type="inferred from homology"/>
<keyword evidence="11" id="KW-1185">Reference proteome</keyword>
<dbReference type="AlphaFoldDB" id="A0A8J7M537"/>
<dbReference type="InterPro" id="IPR003385">
    <property type="entry name" value="Glyco_hydro_77"/>
</dbReference>
<reference evidence="10" key="1">
    <citation type="submission" date="2020-12" db="EMBL/GenBank/DDBJ databases">
        <title>Geomonas sp. Red875, isolated from river sediment.</title>
        <authorList>
            <person name="Xu Z."/>
            <person name="Zhang Z."/>
            <person name="Masuda Y."/>
            <person name="Itoh H."/>
            <person name="Senoo K."/>
        </authorList>
    </citation>
    <scope>NUCLEOTIDE SEQUENCE</scope>
    <source>
        <strain evidence="10">Red875</strain>
    </source>
</reference>
<comment type="caution">
    <text evidence="10">The sequence shown here is derived from an EMBL/GenBank/DDBJ whole genome shotgun (WGS) entry which is preliminary data.</text>
</comment>
<evidence type="ECO:0000256" key="7">
    <source>
        <dbReference type="ARBA" id="ARBA00023277"/>
    </source>
</evidence>
<dbReference type="EMBL" id="JAEMHM010000046">
    <property type="protein sequence ID" value="MBJ6728028.1"/>
    <property type="molecule type" value="Genomic_DNA"/>
</dbReference>
<evidence type="ECO:0000256" key="9">
    <source>
        <dbReference type="ARBA" id="ARBA00031501"/>
    </source>
</evidence>
<accession>A0A8J7M537</accession>
<dbReference type="GO" id="GO:0004134">
    <property type="term" value="F:4-alpha-glucanotransferase activity"/>
    <property type="evidence" value="ECO:0007669"/>
    <property type="project" value="UniProtKB-EC"/>
</dbReference>
<dbReference type="PANTHER" id="PTHR32438:SF5">
    <property type="entry name" value="4-ALPHA-GLUCANOTRANSFERASE DPE1, CHLOROPLASTIC_AMYLOPLASTIC"/>
    <property type="match status" value="1"/>
</dbReference>
<comment type="catalytic activity">
    <reaction evidence="1">
        <text>Transfers a segment of a (1-&gt;4)-alpha-D-glucan to a new position in an acceptor, which may be glucose or a (1-&gt;4)-alpha-D-glucan.</text>
        <dbReference type="EC" id="2.4.1.25"/>
    </reaction>
</comment>
<dbReference type="Proteomes" id="UP000636888">
    <property type="component" value="Unassembled WGS sequence"/>
</dbReference>
<evidence type="ECO:0000256" key="1">
    <source>
        <dbReference type="ARBA" id="ARBA00000439"/>
    </source>
</evidence>
<evidence type="ECO:0000256" key="2">
    <source>
        <dbReference type="ARBA" id="ARBA00005684"/>
    </source>
</evidence>
<evidence type="ECO:0000256" key="8">
    <source>
        <dbReference type="ARBA" id="ARBA00031423"/>
    </source>
</evidence>
<evidence type="ECO:0000256" key="6">
    <source>
        <dbReference type="ARBA" id="ARBA00022679"/>
    </source>
</evidence>
<evidence type="ECO:0000256" key="3">
    <source>
        <dbReference type="ARBA" id="ARBA00012560"/>
    </source>
</evidence>
<comment type="similarity">
    <text evidence="2">Belongs to the disproportionating enzyme family.</text>
</comment>
<dbReference type="EC" id="2.4.1.25" evidence="3"/>
<dbReference type="InterPro" id="IPR017853">
    <property type="entry name" value="GH"/>
</dbReference>
<evidence type="ECO:0000256" key="4">
    <source>
        <dbReference type="ARBA" id="ARBA00020295"/>
    </source>
</evidence>